<sequence>PLRIGPADLYIHDVMFANRNDNSLEAENSLLQARVRQLEAALATTSNKLKDVLVDHTTTLYQLLDTAKMATHANPSNINLAKKAIKTANKGLKEIREEFRRNNLVFDGTMAGSDTASSSPESSGRSSPMEDNQEAEDENTNTDSSPAVSPPSTFMG</sequence>
<feature type="compositionally biased region" description="Low complexity" evidence="2">
    <location>
        <begin position="117"/>
        <end position="127"/>
    </location>
</feature>
<gene>
    <name evidence="3" type="ORF">PFISCL1PPCAC_27068</name>
</gene>
<evidence type="ECO:0008006" key="5">
    <source>
        <dbReference type="Google" id="ProtNLM"/>
    </source>
</evidence>
<evidence type="ECO:0000256" key="2">
    <source>
        <dbReference type="SAM" id="MobiDB-lite"/>
    </source>
</evidence>
<evidence type="ECO:0000313" key="3">
    <source>
        <dbReference type="EMBL" id="GMT35771.1"/>
    </source>
</evidence>
<keyword evidence="1" id="KW-0175">Coiled coil</keyword>
<accession>A0AAV5WUT3</accession>
<feature type="compositionally biased region" description="Polar residues" evidence="2">
    <location>
        <begin position="141"/>
        <end position="156"/>
    </location>
</feature>
<reference evidence="3" key="1">
    <citation type="submission" date="2023-10" db="EMBL/GenBank/DDBJ databases">
        <title>Genome assembly of Pristionchus species.</title>
        <authorList>
            <person name="Yoshida K."/>
            <person name="Sommer R.J."/>
        </authorList>
    </citation>
    <scope>NUCLEOTIDE SEQUENCE</scope>
    <source>
        <strain evidence="3">RS5133</strain>
    </source>
</reference>
<keyword evidence="4" id="KW-1185">Reference proteome</keyword>
<dbReference type="Proteomes" id="UP001432322">
    <property type="component" value="Unassembled WGS sequence"/>
</dbReference>
<evidence type="ECO:0000256" key="1">
    <source>
        <dbReference type="SAM" id="Coils"/>
    </source>
</evidence>
<dbReference type="EMBL" id="BTSY01000007">
    <property type="protein sequence ID" value="GMT35771.1"/>
    <property type="molecule type" value="Genomic_DNA"/>
</dbReference>
<organism evidence="3 4">
    <name type="scientific">Pristionchus fissidentatus</name>
    <dbReference type="NCBI Taxonomy" id="1538716"/>
    <lineage>
        <taxon>Eukaryota</taxon>
        <taxon>Metazoa</taxon>
        <taxon>Ecdysozoa</taxon>
        <taxon>Nematoda</taxon>
        <taxon>Chromadorea</taxon>
        <taxon>Rhabditida</taxon>
        <taxon>Rhabditina</taxon>
        <taxon>Diplogasteromorpha</taxon>
        <taxon>Diplogasteroidea</taxon>
        <taxon>Neodiplogasteridae</taxon>
        <taxon>Pristionchus</taxon>
    </lineage>
</organism>
<feature type="compositionally biased region" description="Acidic residues" evidence="2">
    <location>
        <begin position="131"/>
        <end position="140"/>
    </location>
</feature>
<feature type="non-terminal residue" evidence="3">
    <location>
        <position position="1"/>
    </location>
</feature>
<dbReference type="AlphaFoldDB" id="A0AAV5WUT3"/>
<name>A0AAV5WUT3_9BILA</name>
<protein>
    <recommendedName>
        <fullName evidence="5">Biogenesis of lysosome-related organelles complex 1 subunit 3</fullName>
    </recommendedName>
</protein>
<feature type="coiled-coil region" evidence="1">
    <location>
        <begin position="21"/>
        <end position="48"/>
    </location>
</feature>
<feature type="region of interest" description="Disordered" evidence="2">
    <location>
        <begin position="103"/>
        <end position="156"/>
    </location>
</feature>
<evidence type="ECO:0000313" key="4">
    <source>
        <dbReference type="Proteomes" id="UP001432322"/>
    </source>
</evidence>
<comment type="caution">
    <text evidence="3">The sequence shown here is derived from an EMBL/GenBank/DDBJ whole genome shotgun (WGS) entry which is preliminary data.</text>
</comment>
<proteinExistence type="predicted"/>